<dbReference type="AlphaFoldDB" id="X0WM23"/>
<accession>X0WM23</accession>
<dbReference type="EMBL" id="BARS01039901">
    <property type="protein sequence ID" value="GAG24277.1"/>
    <property type="molecule type" value="Genomic_DNA"/>
</dbReference>
<protein>
    <submittedName>
        <fullName evidence="2">Uncharacterized protein</fullName>
    </submittedName>
</protein>
<organism evidence="2">
    <name type="scientific">marine sediment metagenome</name>
    <dbReference type="NCBI Taxonomy" id="412755"/>
    <lineage>
        <taxon>unclassified sequences</taxon>
        <taxon>metagenomes</taxon>
        <taxon>ecological metagenomes</taxon>
    </lineage>
</organism>
<keyword evidence="1" id="KW-0175">Coiled coil</keyword>
<evidence type="ECO:0000313" key="2">
    <source>
        <dbReference type="EMBL" id="GAG24277.1"/>
    </source>
</evidence>
<comment type="caution">
    <text evidence="2">The sequence shown here is derived from an EMBL/GenBank/DDBJ whole genome shotgun (WGS) entry which is preliminary data.</text>
</comment>
<gene>
    <name evidence="2" type="ORF">S01H1_60901</name>
</gene>
<evidence type="ECO:0000256" key="1">
    <source>
        <dbReference type="SAM" id="Coils"/>
    </source>
</evidence>
<proteinExistence type="predicted"/>
<reference evidence="2" key="1">
    <citation type="journal article" date="2014" name="Front. Microbiol.">
        <title>High frequency of phylogenetically diverse reductive dehalogenase-homologous genes in deep subseafloor sedimentary metagenomes.</title>
        <authorList>
            <person name="Kawai M."/>
            <person name="Futagami T."/>
            <person name="Toyoda A."/>
            <person name="Takaki Y."/>
            <person name="Nishi S."/>
            <person name="Hori S."/>
            <person name="Arai W."/>
            <person name="Tsubouchi T."/>
            <person name="Morono Y."/>
            <person name="Uchiyama I."/>
            <person name="Ito T."/>
            <person name="Fujiyama A."/>
            <person name="Inagaki F."/>
            <person name="Takami H."/>
        </authorList>
    </citation>
    <scope>NUCLEOTIDE SEQUENCE</scope>
    <source>
        <strain evidence="2">Expedition CK06-06</strain>
    </source>
</reference>
<feature type="non-terminal residue" evidence="2">
    <location>
        <position position="1"/>
    </location>
</feature>
<sequence>DTSDTSDTSSSSSLNFDLLPDIIDDVNEEIVNEFWPPNVVDELIADHEMLATDFAHFLDKPLALELKEDPLDEPTTEVLDTSDNSVHFDSSSGDICLVLETKLESLAEVETYEIVEIADTPDVTEFSKLTEVEESLDTVEIVDNRVDLEQVEQVTPDEVLSTIAQPIEELTAQKELTNLELFRLEQELQALEAELTTQDDLSTEEIPLTEIAEIEIELEAIEQKLFDLEQTIDSESSEVEALVSESDNTDTLID</sequence>
<feature type="non-terminal residue" evidence="2">
    <location>
        <position position="254"/>
    </location>
</feature>
<name>X0WM23_9ZZZZ</name>
<feature type="coiled-coil region" evidence="1">
    <location>
        <begin position="167"/>
        <end position="238"/>
    </location>
</feature>